<name>A0A265NAW4_9BACI</name>
<evidence type="ECO:0000313" key="2">
    <source>
        <dbReference type="Proteomes" id="UP000216498"/>
    </source>
</evidence>
<comment type="caution">
    <text evidence="1">The sequence shown here is derived from an EMBL/GenBank/DDBJ whole genome shotgun (WGS) entry which is preliminary data.</text>
</comment>
<dbReference type="EMBL" id="NPMS01000003">
    <property type="protein sequence ID" value="OZU88925.1"/>
    <property type="molecule type" value="Genomic_DNA"/>
</dbReference>
<reference evidence="1 2" key="1">
    <citation type="submission" date="2017-08" db="EMBL/GenBank/DDBJ databases">
        <title>Virgibacillus indicus sp. nov. and Virgibacillus profoundi sp. nov, two moderately halophilic bacteria isolated from marine sediment by using the Microfluidic Streak Plate.</title>
        <authorList>
            <person name="Xu B."/>
            <person name="Hu B."/>
            <person name="Wang J."/>
            <person name="Zhu Y."/>
            <person name="Huang L."/>
            <person name="Du W."/>
            <person name="Huang Y."/>
        </authorList>
    </citation>
    <scope>NUCLEOTIDE SEQUENCE [LARGE SCALE GENOMIC DNA]</scope>
    <source>
        <strain evidence="1 2">IO3-P2-C2</strain>
    </source>
</reference>
<sequence>MMRYWKIISITIISILAIGAFYIQSALAENNFPDFTFTIKSGDEEAVENLMLQGSYYGEGEKGQNVTIQTTGTAYSNNNSLLDLINPYYINPKIKRLQKEYRGFMRGKENNIAPFYEDEKLLVYADVDWGSMINDQDFTFDIEVLEKESGETEAFELEVPEKNKYDYIYVENVQMADEELKVITRQSVKRKNQNEFHVYRFDVSAQKLISDDLIASYQEENDTGWSYTDLISSSNTSGEENKYIAFVKTILEDVQGEGGEIYSEEVAKELVTYNLETKQMKSTELPDEINGESHNAVLIGKMVYFGQDSEAGGELIAYNIDSEEIDSNQTIDLLSKEQEDFGLLMKIHEGKMYVANLFSDRDTNGGIAVIELDTGEIVYEGFINVENLKTAPPGYELFLNEIMVQ</sequence>
<dbReference type="Proteomes" id="UP000216498">
    <property type="component" value="Unassembled WGS sequence"/>
</dbReference>
<dbReference type="AlphaFoldDB" id="A0A265NAW4"/>
<evidence type="ECO:0000313" key="1">
    <source>
        <dbReference type="EMBL" id="OZU88925.1"/>
    </source>
</evidence>
<dbReference type="RefSeq" id="WP_094885284.1">
    <property type="nucleotide sequence ID" value="NZ_NPMS01000003.1"/>
</dbReference>
<accession>A0A265NAW4</accession>
<proteinExistence type="predicted"/>
<organism evidence="1 2">
    <name type="scientific">Virgibacillus indicus</name>
    <dbReference type="NCBI Taxonomy" id="2024554"/>
    <lineage>
        <taxon>Bacteria</taxon>
        <taxon>Bacillati</taxon>
        <taxon>Bacillota</taxon>
        <taxon>Bacilli</taxon>
        <taxon>Bacillales</taxon>
        <taxon>Bacillaceae</taxon>
        <taxon>Virgibacillus</taxon>
    </lineage>
</organism>
<protein>
    <submittedName>
        <fullName evidence="1">Uncharacterized protein</fullName>
    </submittedName>
</protein>
<gene>
    <name evidence="1" type="ORF">CIL03_07845</name>
</gene>
<dbReference type="OrthoDB" id="2433869at2"/>
<keyword evidence="2" id="KW-1185">Reference proteome</keyword>